<sequence length="187" mass="22238">MSLKSVTKKREYTREVQPLELMCLRETVIRIFNRTDVKKFLHKLGCLFRLPHRHLDCLKKRVNELTSTLPIPASMKYSLMDVLRSMAIEVFHWYIKQRCLISYDFDVLSSFHWRSDGTIDELKTAQALVRRQDADAVSRFKIELCHSLTNDFERIIEESANMSMRLWDYDRHASLRARQRGCISLLR</sequence>
<organism evidence="1 2">
    <name type="scientific">Caerostris extrusa</name>
    <name type="common">Bark spider</name>
    <name type="synonym">Caerostris bankana</name>
    <dbReference type="NCBI Taxonomy" id="172846"/>
    <lineage>
        <taxon>Eukaryota</taxon>
        <taxon>Metazoa</taxon>
        <taxon>Ecdysozoa</taxon>
        <taxon>Arthropoda</taxon>
        <taxon>Chelicerata</taxon>
        <taxon>Arachnida</taxon>
        <taxon>Araneae</taxon>
        <taxon>Araneomorphae</taxon>
        <taxon>Entelegynae</taxon>
        <taxon>Araneoidea</taxon>
        <taxon>Araneidae</taxon>
        <taxon>Caerostris</taxon>
    </lineage>
</organism>
<proteinExistence type="predicted"/>
<keyword evidence="2" id="KW-1185">Reference proteome</keyword>
<name>A0AAV4MIJ4_CAEEX</name>
<protein>
    <submittedName>
        <fullName evidence="1">Uncharacterized protein</fullName>
    </submittedName>
</protein>
<evidence type="ECO:0000313" key="2">
    <source>
        <dbReference type="Proteomes" id="UP001054945"/>
    </source>
</evidence>
<comment type="caution">
    <text evidence="1">The sequence shown here is derived from an EMBL/GenBank/DDBJ whole genome shotgun (WGS) entry which is preliminary data.</text>
</comment>
<dbReference type="EMBL" id="BPLR01019822">
    <property type="protein sequence ID" value="GIX72143.1"/>
    <property type="molecule type" value="Genomic_DNA"/>
</dbReference>
<gene>
    <name evidence="1" type="ORF">CEXT_545741</name>
</gene>
<dbReference type="AlphaFoldDB" id="A0AAV4MIJ4"/>
<accession>A0AAV4MIJ4</accession>
<reference evidence="1 2" key="1">
    <citation type="submission" date="2021-06" db="EMBL/GenBank/DDBJ databases">
        <title>Caerostris extrusa draft genome.</title>
        <authorList>
            <person name="Kono N."/>
            <person name="Arakawa K."/>
        </authorList>
    </citation>
    <scope>NUCLEOTIDE SEQUENCE [LARGE SCALE GENOMIC DNA]</scope>
</reference>
<evidence type="ECO:0000313" key="1">
    <source>
        <dbReference type="EMBL" id="GIX72143.1"/>
    </source>
</evidence>
<dbReference type="Proteomes" id="UP001054945">
    <property type="component" value="Unassembled WGS sequence"/>
</dbReference>